<proteinExistence type="inferred from homology"/>
<sequence length="461" mass="50105">MMSKSRIALGVFAALCGLSTAVQGETLKDFLMQSKVDGQLRSYYFSRDYGATGPNTYNQNAFSIGGILNAQTAPFLGGFGVGASFYTANSLGANSSNPAKLDATLMGTRSSINALGQAYIQYEIPKVLLIRAGDQTLNTPWVNTSDSRLLPATYQGVYAEVSPYCDLHFYGMRIFRWKSRTSSDYYRDNLYYQPTTFGDNMYGGSPTLSAAQSANFASNGILAFGASGSAMGFKGQAWYYDYYQFAKQVYADGSYTLKTGAGIDPFVAAQYNREYGNNTLLAGSKINNSPIAATSVNNVAWGAQIGVNYDAMNSIIGNGQLALSYNEIYAHNYAVGGGAIVSPYTVGYATDPLFTTSMIRGLVELGPGTAWKVKWTQNLLNKQILLMLAFAEYHTYYQGKSNDAYLDATYFFQGPLKGLSIRDRVEVSNGLGAYNGYLGNGAGFNKGHSFVYNRVMLTYAF</sequence>
<dbReference type="InterPro" id="IPR023614">
    <property type="entry name" value="Porin_dom_sf"/>
</dbReference>
<keyword evidence="2" id="KW-0813">Transport</keyword>
<dbReference type="GO" id="GO:0015288">
    <property type="term" value="F:porin activity"/>
    <property type="evidence" value="ECO:0007669"/>
    <property type="project" value="TreeGrafter"/>
</dbReference>
<organism evidence="5 6">
    <name type="scientific">Acidithiobacillus caldus (strain ATCC 51756 / DSM 8584 / KU)</name>
    <dbReference type="NCBI Taxonomy" id="637389"/>
    <lineage>
        <taxon>Bacteria</taxon>
        <taxon>Pseudomonadati</taxon>
        <taxon>Pseudomonadota</taxon>
        <taxon>Acidithiobacillia</taxon>
        <taxon>Acidithiobacillales</taxon>
        <taxon>Acidithiobacillaceae</taxon>
        <taxon>Acidithiobacillus</taxon>
    </lineage>
</organism>
<dbReference type="PANTHER" id="PTHR34596">
    <property type="entry name" value="CHITOPORIN"/>
    <property type="match status" value="1"/>
</dbReference>
<gene>
    <name evidence="5" type="ORF">Acaty_c2614</name>
</gene>
<protein>
    <submittedName>
        <fullName evidence="5">TonB-dependent receptor</fullName>
    </submittedName>
</protein>
<evidence type="ECO:0000256" key="3">
    <source>
        <dbReference type="ARBA" id="ARBA00022729"/>
    </source>
</evidence>
<dbReference type="HOGENOM" id="CLU_606401_0_0_6"/>
<keyword evidence="5" id="KW-0675">Receptor</keyword>
<evidence type="ECO:0000313" key="5">
    <source>
        <dbReference type="EMBL" id="AIA56457.1"/>
    </source>
</evidence>
<evidence type="ECO:0000313" key="6">
    <source>
        <dbReference type="Proteomes" id="UP000005522"/>
    </source>
</evidence>
<dbReference type="KEGG" id="acz:Acaty_c2614"/>
<name>A0A060A2X7_ACICK</name>
<dbReference type="PANTHER" id="PTHR34596:SF2">
    <property type="entry name" value="CHITOPORIN"/>
    <property type="match status" value="1"/>
</dbReference>
<dbReference type="Proteomes" id="UP000005522">
    <property type="component" value="Chromosome"/>
</dbReference>
<dbReference type="GO" id="GO:0016020">
    <property type="term" value="C:membrane"/>
    <property type="evidence" value="ECO:0007669"/>
    <property type="project" value="InterPro"/>
</dbReference>
<dbReference type="GeneID" id="92932671"/>
<dbReference type="eggNOG" id="COG4773">
    <property type="taxonomic scope" value="Bacteria"/>
</dbReference>
<accession>A0A060A2X7</accession>
<dbReference type="RefSeq" id="WP_004869322.1">
    <property type="nucleotide sequence ID" value="NZ_CP005986.1"/>
</dbReference>
<evidence type="ECO:0000256" key="1">
    <source>
        <dbReference type="ARBA" id="ARBA00009075"/>
    </source>
</evidence>
<dbReference type="EMBL" id="CP005986">
    <property type="protein sequence ID" value="AIA56457.1"/>
    <property type="molecule type" value="Genomic_DNA"/>
</dbReference>
<dbReference type="AlphaFoldDB" id="A0A060A2X7"/>
<keyword evidence="3 4" id="KW-0732">Signal</keyword>
<feature type="chain" id="PRO_5001584758" evidence="4">
    <location>
        <begin position="25"/>
        <end position="461"/>
    </location>
</feature>
<comment type="similarity">
    <text evidence="1">Belongs to the outer membrane porin (Opr) (TC 1.B.25) family.</text>
</comment>
<evidence type="ECO:0000256" key="2">
    <source>
        <dbReference type="ARBA" id="ARBA00022448"/>
    </source>
</evidence>
<evidence type="ECO:0000256" key="4">
    <source>
        <dbReference type="SAM" id="SignalP"/>
    </source>
</evidence>
<dbReference type="Pfam" id="PF03573">
    <property type="entry name" value="OprD"/>
    <property type="match status" value="1"/>
</dbReference>
<reference evidence="5 6" key="1">
    <citation type="journal article" date="2009" name="J. Bacteriol.">
        <title>Draft genome sequence of the extremely acidophilic bacterium Acidithiobacillus caldus ATCC 51756 reveals metabolic versatility in the genus Acidithiobacillus.</title>
        <authorList>
            <person name="Valdes J."/>
            <person name="Quatrini R."/>
            <person name="Hallberg K."/>
            <person name="Dopson M."/>
            <person name="Valenzuela P.D."/>
            <person name="Holmes D.S."/>
        </authorList>
    </citation>
    <scope>NUCLEOTIDE SEQUENCE [LARGE SCALE GENOMIC DNA]</scope>
    <source>
        <strain evidence="6">ATCC 51756 / DSM 8584 / KU</strain>
    </source>
</reference>
<dbReference type="Gene3D" id="2.40.160.10">
    <property type="entry name" value="Porin"/>
    <property type="match status" value="1"/>
</dbReference>
<feature type="signal peptide" evidence="4">
    <location>
        <begin position="1"/>
        <end position="24"/>
    </location>
</feature>
<dbReference type="InterPro" id="IPR005318">
    <property type="entry name" value="OM_porin_bac"/>
</dbReference>